<organism evidence="11 12">
    <name type="scientific">Sporormia fimetaria CBS 119925</name>
    <dbReference type="NCBI Taxonomy" id="1340428"/>
    <lineage>
        <taxon>Eukaryota</taxon>
        <taxon>Fungi</taxon>
        <taxon>Dikarya</taxon>
        <taxon>Ascomycota</taxon>
        <taxon>Pezizomycotina</taxon>
        <taxon>Dothideomycetes</taxon>
        <taxon>Pleosporomycetidae</taxon>
        <taxon>Pleosporales</taxon>
        <taxon>Sporormiaceae</taxon>
        <taxon>Sporormia</taxon>
    </lineage>
</organism>
<evidence type="ECO:0000256" key="5">
    <source>
        <dbReference type="ARBA" id="ARBA00022777"/>
    </source>
</evidence>
<gene>
    <name evidence="11" type="ORF">M011DRAFT_442451</name>
</gene>
<evidence type="ECO:0000256" key="7">
    <source>
        <dbReference type="ARBA" id="ARBA00047899"/>
    </source>
</evidence>
<feature type="region of interest" description="Disordered" evidence="9">
    <location>
        <begin position="471"/>
        <end position="533"/>
    </location>
</feature>
<evidence type="ECO:0000313" key="12">
    <source>
        <dbReference type="Proteomes" id="UP000799440"/>
    </source>
</evidence>
<evidence type="ECO:0000256" key="3">
    <source>
        <dbReference type="ARBA" id="ARBA00022679"/>
    </source>
</evidence>
<dbReference type="GO" id="GO:0035556">
    <property type="term" value="P:intracellular signal transduction"/>
    <property type="evidence" value="ECO:0007669"/>
    <property type="project" value="TreeGrafter"/>
</dbReference>
<accession>A0A6A6VBV3</accession>
<proteinExistence type="predicted"/>
<dbReference type="Proteomes" id="UP000799440">
    <property type="component" value="Unassembled WGS sequence"/>
</dbReference>
<evidence type="ECO:0000256" key="6">
    <source>
        <dbReference type="ARBA" id="ARBA00022840"/>
    </source>
</evidence>
<protein>
    <recommendedName>
        <fullName evidence="1">non-specific serine/threonine protein kinase</fullName>
        <ecNumber evidence="1">2.7.11.1</ecNumber>
    </recommendedName>
</protein>
<keyword evidence="5" id="KW-0418">Kinase</keyword>
<evidence type="ECO:0000259" key="10">
    <source>
        <dbReference type="SMART" id="SM01331"/>
    </source>
</evidence>
<evidence type="ECO:0000256" key="8">
    <source>
        <dbReference type="ARBA" id="ARBA00048679"/>
    </source>
</evidence>
<keyword evidence="6" id="KW-0067">ATP-binding</keyword>
<evidence type="ECO:0000256" key="2">
    <source>
        <dbReference type="ARBA" id="ARBA00022527"/>
    </source>
</evidence>
<keyword evidence="4" id="KW-0547">Nucleotide-binding</keyword>
<keyword evidence="2" id="KW-0723">Serine/threonine-protein kinase</keyword>
<dbReference type="EC" id="2.7.11.1" evidence="1"/>
<dbReference type="PANTHER" id="PTHR24419">
    <property type="entry name" value="INTERLEUKIN-1 RECEPTOR-ASSOCIATED KINASE"/>
    <property type="match status" value="1"/>
</dbReference>
<evidence type="ECO:0000313" key="11">
    <source>
        <dbReference type="EMBL" id="KAF2748112.1"/>
    </source>
</evidence>
<keyword evidence="12" id="KW-1185">Reference proteome</keyword>
<sequence>MSLSLHEDVIVFDESGIKSDKPARKVLESKDANVETKPQRLVGDKGLQKTGKRNRKTTNKNDLVKLDTPKNTEPEQIPAQSISKPSEDSDTCAPVLSTGKVDLLPTPLPIRTRKQASQNNDPEPVMPHADEIYTRYAAPLLALSDQGAILPFEDWATSLDDTVHIEKIAEASFSEVYRLTIEDIDSSGGANESVLKLVALKSAPDEPLPCDIPQAAKRRRNVDLDAQKRKELQERQKENEWRSSTSDVHSEVRLLQNLTHIPGFTTFRSLIILQGRPSASFGRAWKDWNKSRPKAKKSQFPDPNKKASFSDTQIWAVIEMQDAGTDCGAVIEKGGISSIWEVWDIFWNVCLSVAKAEQVCRFEHRDMHMDNICIRSSEPGGDVVGPVVRNPLKRKLGFTPLETTVIDYTLSRADIIGQNTDTKRSFIADATDVAYLDLDRDPSLFEGDAEEEYQYEIYRYMWGAVYHNDPMNQDEPTPSTSSSATTTTSSSSSKSSPQTPRRSPRKHNDNLINTAPSTPHRPPRAHPPHHQTIWSDYHPKTNLIWTHFILHTLLQNLQGNNEPATQTPESILRKIVDAGPEDGPRIHKKAVILHKILRKVNALLEPSALGVESKVKSVGDLVAWALRGEYLGVGDVVGGA</sequence>
<dbReference type="PANTHER" id="PTHR24419:SF18">
    <property type="entry name" value="SERINE_THREONINE-PROTEIN KINASE HASPIN"/>
    <property type="match status" value="1"/>
</dbReference>
<reference evidence="11" key="1">
    <citation type="journal article" date="2020" name="Stud. Mycol.">
        <title>101 Dothideomycetes genomes: a test case for predicting lifestyles and emergence of pathogens.</title>
        <authorList>
            <person name="Haridas S."/>
            <person name="Albert R."/>
            <person name="Binder M."/>
            <person name="Bloem J."/>
            <person name="Labutti K."/>
            <person name="Salamov A."/>
            <person name="Andreopoulos B."/>
            <person name="Baker S."/>
            <person name="Barry K."/>
            <person name="Bills G."/>
            <person name="Bluhm B."/>
            <person name="Cannon C."/>
            <person name="Castanera R."/>
            <person name="Culley D."/>
            <person name="Daum C."/>
            <person name="Ezra D."/>
            <person name="Gonzalez J."/>
            <person name="Henrissat B."/>
            <person name="Kuo A."/>
            <person name="Liang C."/>
            <person name="Lipzen A."/>
            <person name="Lutzoni F."/>
            <person name="Magnuson J."/>
            <person name="Mondo S."/>
            <person name="Nolan M."/>
            <person name="Ohm R."/>
            <person name="Pangilinan J."/>
            <person name="Park H.-J."/>
            <person name="Ramirez L."/>
            <person name="Alfaro M."/>
            <person name="Sun H."/>
            <person name="Tritt A."/>
            <person name="Yoshinaga Y."/>
            <person name="Zwiers L.-H."/>
            <person name="Turgeon B."/>
            <person name="Goodwin S."/>
            <person name="Spatafora J."/>
            <person name="Crous P."/>
            <person name="Grigoriev I."/>
        </authorList>
    </citation>
    <scope>NUCLEOTIDE SEQUENCE</scope>
    <source>
        <strain evidence="11">CBS 119925</strain>
    </source>
</reference>
<dbReference type="SMART" id="SM01331">
    <property type="entry name" value="DUF3635"/>
    <property type="match status" value="1"/>
</dbReference>
<dbReference type="GO" id="GO:0005634">
    <property type="term" value="C:nucleus"/>
    <property type="evidence" value="ECO:0007669"/>
    <property type="project" value="TreeGrafter"/>
</dbReference>
<dbReference type="GO" id="GO:0000278">
    <property type="term" value="P:mitotic cell cycle"/>
    <property type="evidence" value="ECO:0007669"/>
    <property type="project" value="TreeGrafter"/>
</dbReference>
<dbReference type="Pfam" id="PF12330">
    <property type="entry name" value="Haspin_kinase"/>
    <property type="match status" value="2"/>
</dbReference>
<dbReference type="GO" id="GO:0005524">
    <property type="term" value="F:ATP binding"/>
    <property type="evidence" value="ECO:0007669"/>
    <property type="project" value="UniProtKB-KW"/>
</dbReference>
<keyword evidence="3" id="KW-0808">Transferase</keyword>
<feature type="region of interest" description="Disordered" evidence="9">
    <location>
        <begin position="27"/>
        <end position="107"/>
    </location>
</feature>
<feature type="compositionally biased region" description="Basic and acidic residues" evidence="9">
    <location>
        <begin position="27"/>
        <end position="47"/>
    </location>
</feature>
<evidence type="ECO:0000256" key="9">
    <source>
        <dbReference type="SAM" id="MobiDB-lite"/>
    </source>
</evidence>
<dbReference type="EMBL" id="MU006570">
    <property type="protein sequence ID" value="KAF2748112.1"/>
    <property type="molecule type" value="Genomic_DNA"/>
</dbReference>
<dbReference type="Gene3D" id="3.30.200.20">
    <property type="entry name" value="Phosphorylase Kinase, domain 1"/>
    <property type="match status" value="1"/>
</dbReference>
<feature type="domain" description="Serine/threonine-protein kinase haspin C-terminal" evidence="10">
    <location>
        <begin position="442"/>
        <end position="598"/>
    </location>
</feature>
<feature type="compositionally biased region" description="Low complexity" evidence="9">
    <location>
        <begin position="476"/>
        <end position="501"/>
    </location>
</feature>
<dbReference type="GO" id="GO:0072354">
    <property type="term" value="F:histone H3T3 kinase activity"/>
    <property type="evidence" value="ECO:0007669"/>
    <property type="project" value="TreeGrafter"/>
</dbReference>
<feature type="compositionally biased region" description="Basic and acidic residues" evidence="9">
    <location>
        <begin position="62"/>
        <end position="73"/>
    </location>
</feature>
<comment type="catalytic activity">
    <reaction evidence="8">
        <text>L-seryl-[protein] + ATP = O-phospho-L-seryl-[protein] + ADP + H(+)</text>
        <dbReference type="Rhea" id="RHEA:17989"/>
        <dbReference type="Rhea" id="RHEA-COMP:9863"/>
        <dbReference type="Rhea" id="RHEA-COMP:11604"/>
        <dbReference type="ChEBI" id="CHEBI:15378"/>
        <dbReference type="ChEBI" id="CHEBI:29999"/>
        <dbReference type="ChEBI" id="CHEBI:30616"/>
        <dbReference type="ChEBI" id="CHEBI:83421"/>
        <dbReference type="ChEBI" id="CHEBI:456216"/>
        <dbReference type="EC" id="2.7.11.1"/>
    </reaction>
</comment>
<dbReference type="GO" id="GO:0005737">
    <property type="term" value="C:cytoplasm"/>
    <property type="evidence" value="ECO:0007669"/>
    <property type="project" value="TreeGrafter"/>
</dbReference>
<dbReference type="InterPro" id="IPR024604">
    <property type="entry name" value="GSG2_C"/>
</dbReference>
<dbReference type="OrthoDB" id="21018at2759"/>
<dbReference type="Gene3D" id="1.10.510.10">
    <property type="entry name" value="Transferase(Phosphotransferase) domain 1"/>
    <property type="match status" value="1"/>
</dbReference>
<evidence type="ECO:0000256" key="1">
    <source>
        <dbReference type="ARBA" id="ARBA00012513"/>
    </source>
</evidence>
<comment type="catalytic activity">
    <reaction evidence="7">
        <text>L-threonyl-[protein] + ATP = O-phospho-L-threonyl-[protein] + ADP + H(+)</text>
        <dbReference type="Rhea" id="RHEA:46608"/>
        <dbReference type="Rhea" id="RHEA-COMP:11060"/>
        <dbReference type="Rhea" id="RHEA-COMP:11605"/>
        <dbReference type="ChEBI" id="CHEBI:15378"/>
        <dbReference type="ChEBI" id="CHEBI:30013"/>
        <dbReference type="ChEBI" id="CHEBI:30616"/>
        <dbReference type="ChEBI" id="CHEBI:61977"/>
        <dbReference type="ChEBI" id="CHEBI:456216"/>
        <dbReference type="EC" id="2.7.11.1"/>
    </reaction>
</comment>
<evidence type="ECO:0000256" key="4">
    <source>
        <dbReference type="ARBA" id="ARBA00022741"/>
    </source>
</evidence>
<dbReference type="AlphaFoldDB" id="A0A6A6VBV3"/>
<name>A0A6A6VBV3_9PLEO</name>